<feature type="compositionally biased region" description="Basic and acidic residues" evidence="2">
    <location>
        <begin position="56"/>
        <end position="73"/>
    </location>
</feature>
<dbReference type="SUPFAM" id="SSF57756">
    <property type="entry name" value="Retrovirus zinc finger-like domains"/>
    <property type="match status" value="1"/>
</dbReference>
<name>A0ABD1BLH5_CARAN</name>
<keyword evidence="1" id="KW-0863">Zinc-finger</keyword>
<dbReference type="EMBL" id="JBANAX010000229">
    <property type="protein sequence ID" value="KAL1218031.1"/>
    <property type="molecule type" value="Genomic_DNA"/>
</dbReference>
<protein>
    <recommendedName>
        <fullName evidence="3">CCHC-type domain-containing protein</fullName>
    </recommendedName>
</protein>
<evidence type="ECO:0000313" key="5">
    <source>
        <dbReference type="Proteomes" id="UP001558713"/>
    </source>
</evidence>
<dbReference type="Proteomes" id="UP001558713">
    <property type="component" value="Unassembled WGS sequence"/>
</dbReference>
<keyword evidence="1" id="KW-0862">Zinc</keyword>
<dbReference type="PANTHER" id="PTHR35046:SF9">
    <property type="entry name" value="RNA-DIRECTED DNA POLYMERASE"/>
    <property type="match status" value="1"/>
</dbReference>
<dbReference type="InterPro" id="IPR001878">
    <property type="entry name" value="Znf_CCHC"/>
</dbReference>
<feature type="compositionally biased region" description="Basic and acidic residues" evidence="2">
    <location>
        <begin position="285"/>
        <end position="294"/>
    </location>
</feature>
<dbReference type="InterPro" id="IPR036875">
    <property type="entry name" value="Znf_CCHC_sf"/>
</dbReference>
<gene>
    <name evidence="4" type="ORF">V5N11_032877</name>
</gene>
<dbReference type="AlphaFoldDB" id="A0ABD1BLH5"/>
<dbReference type="GO" id="GO:0008270">
    <property type="term" value="F:zinc ion binding"/>
    <property type="evidence" value="ECO:0007669"/>
    <property type="project" value="UniProtKB-KW"/>
</dbReference>
<feature type="region of interest" description="Disordered" evidence="2">
    <location>
        <begin position="269"/>
        <end position="302"/>
    </location>
</feature>
<sequence length="491" mass="57632">MAEPEDEEASHSRNNKLLIEAMTAKMEQIMNTKIESLRQNMRIRKNRESSSQLSRRAQDFQRHRRDEEAKEYYINKQSSASHGSRRTPICAQEARDRQPDPFGFKIKIPPFHGKNDLDAYLEWERKIELVFNDHHTKINQVRVAATGFYDYALSWWDQLVTSRRRNGEYHVETWIEMKAIMRKRYVPSHSHRELLRRQRVNDDHSSSRGGHFSHCSYLDCEVNMEQEKKRRVQHKHPREGDFKVEIQEIEEMLHKALLFEQQFIRNNSSRSSYGSEAVTTQPSYLKEEKNKGENKPAVTPTSEEPIAIENKNKAKEVTTKVRDVKCFNCKGLGHYANECVNKKTVTNPDNGDIISEEEEVDSDLSTEHLDLPAKGELLEIQDDSHLVPMVEEVQQEQIIQSECIIQEDVSKDIEASFPVENGDDEAFAKPRRYTLSPTPDPYILDFMLLEEVDYGDKKLLTYPYDCEFQDAMDSRHMWFTTRKQPQNRRNF</sequence>
<accession>A0ABD1BLH5</accession>
<evidence type="ECO:0000256" key="2">
    <source>
        <dbReference type="SAM" id="MobiDB-lite"/>
    </source>
</evidence>
<dbReference type="PANTHER" id="PTHR35046">
    <property type="entry name" value="ZINC KNUCKLE (CCHC-TYPE) FAMILY PROTEIN"/>
    <property type="match status" value="1"/>
</dbReference>
<feature type="domain" description="CCHC-type" evidence="3">
    <location>
        <begin position="325"/>
        <end position="339"/>
    </location>
</feature>
<keyword evidence="5" id="KW-1185">Reference proteome</keyword>
<dbReference type="InterPro" id="IPR005162">
    <property type="entry name" value="Retrotrans_gag_dom"/>
</dbReference>
<dbReference type="PROSITE" id="PS50158">
    <property type="entry name" value="ZF_CCHC"/>
    <property type="match status" value="1"/>
</dbReference>
<keyword evidence="1" id="KW-0479">Metal-binding</keyword>
<dbReference type="Pfam" id="PF03732">
    <property type="entry name" value="Retrotrans_gag"/>
    <property type="match status" value="1"/>
</dbReference>
<dbReference type="Gene3D" id="4.10.60.10">
    <property type="entry name" value="Zinc finger, CCHC-type"/>
    <property type="match status" value="1"/>
</dbReference>
<reference evidence="4 5" key="1">
    <citation type="submission" date="2024-04" db="EMBL/GenBank/DDBJ databases">
        <title>Genome assembly C_amara_ONT_v2.</title>
        <authorList>
            <person name="Yant L."/>
            <person name="Moore C."/>
            <person name="Slenker M."/>
        </authorList>
    </citation>
    <scope>NUCLEOTIDE SEQUENCE [LARGE SCALE GENOMIC DNA]</scope>
    <source>
        <tissue evidence="4">Leaf</tissue>
    </source>
</reference>
<evidence type="ECO:0000313" key="4">
    <source>
        <dbReference type="EMBL" id="KAL1218031.1"/>
    </source>
</evidence>
<feature type="region of interest" description="Disordered" evidence="2">
    <location>
        <begin position="43"/>
        <end position="87"/>
    </location>
</feature>
<organism evidence="4 5">
    <name type="scientific">Cardamine amara subsp. amara</name>
    <dbReference type="NCBI Taxonomy" id="228776"/>
    <lineage>
        <taxon>Eukaryota</taxon>
        <taxon>Viridiplantae</taxon>
        <taxon>Streptophyta</taxon>
        <taxon>Embryophyta</taxon>
        <taxon>Tracheophyta</taxon>
        <taxon>Spermatophyta</taxon>
        <taxon>Magnoliopsida</taxon>
        <taxon>eudicotyledons</taxon>
        <taxon>Gunneridae</taxon>
        <taxon>Pentapetalae</taxon>
        <taxon>rosids</taxon>
        <taxon>malvids</taxon>
        <taxon>Brassicales</taxon>
        <taxon>Brassicaceae</taxon>
        <taxon>Cardamineae</taxon>
        <taxon>Cardamine</taxon>
    </lineage>
</organism>
<feature type="compositionally biased region" description="Polar residues" evidence="2">
    <location>
        <begin position="269"/>
        <end position="283"/>
    </location>
</feature>
<evidence type="ECO:0000256" key="1">
    <source>
        <dbReference type="PROSITE-ProRule" id="PRU00047"/>
    </source>
</evidence>
<dbReference type="Pfam" id="PF00098">
    <property type="entry name" value="zf-CCHC"/>
    <property type="match status" value="1"/>
</dbReference>
<dbReference type="SMART" id="SM00343">
    <property type="entry name" value="ZnF_C2HC"/>
    <property type="match status" value="1"/>
</dbReference>
<proteinExistence type="predicted"/>
<evidence type="ECO:0000259" key="3">
    <source>
        <dbReference type="PROSITE" id="PS50158"/>
    </source>
</evidence>
<comment type="caution">
    <text evidence="4">The sequence shown here is derived from an EMBL/GenBank/DDBJ whole genome shotgun (WGS) entry which is preliminary data.</text>
</comment>